<feature type="transmembrane region" description="Helical" evidence="5">
    <location>
        <begin position="34"/>
        <end position="53"/>
    </location>
</feature>
<dbReference type="PANTHER" id="PTHR32322">
    <property type="entry name" value="INNER MEMBRANE TRANSPORTER"/>
    <property type="match status" value="1"/>
</dbReference>
<feature type="domain" description="EamA" evidence="7">
    <location>
        <begin position="145"/>
        <end position="274"/>
    </location>
</feature>
<comment type="caution">
    <text evidence="8">The sequence shown here is derived from an EMBL/GenBank/DDBJ whole genome shotgun (WGS) entry which is preliminary data.</text>
</comment>
<feature type="transmembrane region" description="Helical" evidence="5">
    <location>
        <begin position="65"/>
        <end position="84"/>
    </location>
</feature>
<feature type="transmembrane region" description="Helical" evidence="5">
    <location>
        <begin position="257"/>
        <end position="274"/>
    </location>
</feature>
<dbReference type="RefSeq" id="WP_284485126.1">
    <property type="nucleotide sequence ID" value="NZ_JASNJE010000008.1"/>
</dbReference>
<feature type="transmembrane region" description="Helical" evidence="5">
    <location>
        <begin position="90"/>
        <end position="107"/>
    </location>
</feature>
<dbReference type="SUPFAM" id="SSF103481">
    <property type="entry name" value="Multidrug resistance efflux transporter EmrE"/>
    <property type="match status" value="2"/>
</dbReference>
<keyword evidence="6" id="KW-0732">Signal</keyword>
<proteinExistence type="predicted"/>
<evidence type="ECO:0000313" key="8">
    <source>
        <dbReference type="EMBL" id="MDK3073184.1"/>
    </source>
</evidence>
<evidence type="ECO:0000256" key="6">
    <source>
        <dbReference type="SAM" id="SignalP"/>
    </source>
</evidence>
<dbReference type="Proteomes" id="UP001227126">
    <property type="component" value="Unassembled WGS sequence"/>
</dbReference>
<dbReference type="InterPro" id="IPR000620">
    <property type="entry name" value="EamA_dom"/>
</dbReference>
<evidence type="ECO:0000256" key="3">
    <source>
        <dbReference type="ARBA" id="ARBA00022989"/>
    </source>
</evidence>
<dbReference type="Pfam" id="PF00892">
    <property type="entry name" value="EamA"/>
    <property type="match status" value="1"/>
</dbReference>
<feature type="transmembrane region" description="Helical" evidence="5">
    <location>
        <begin position="144"/>
        <end position="162"/>
    </location>
</feature>
<gene>
    <name evidence="8" type="ORF">QO034_08700</name>
</gene>
<evidence type="ECO:0000256" key="1">
    <source>
        <dbReference type="ARBA" id="ARBA00004141"/>
    </source>
</evidence>
<comment type="subcellular location">
    <subcellularLocation>
        <location evidence="1">Membrane</location>
        <topology evidence="1">Multi-pass membrane protein</topology>
    </subcellularLocation>
</comment>
<reference evidence="8 9" key="1">
    <citation type="submission" date="2023-05" db="EMBL/GenBank/DDBJ databases">
        <title>Sedimentitalea sp. nov. JM2-8.</title>
        <authorList>
            <person name="Huang J."/>
        </authorList>
    </citation>
    <scope>NUCLEOTIDE SEQUENCE [LARGE SCALE GENOMIC DNA]</scope>
    <source>
        <strain evidence="8 9">JM2-8</strain>
    </source>
</reference>
<dbReference type="InterPro" id="IPR037185">
    <property type="entry name" value="EmrE-like"/>
</dbReference>
<evidence type="ECO:0000259" key="7">
    <source>
        <dbReference type="Pfam" id="PF00892"/>
    </source>
</evidence>
<evidence type="ECO:0000256" key="2">
    <source>
        <dbReference type="ARBA" id="ARBA00022692"/>
    </source>
</evidence>
<feature type="transmembrane region" description="Helical" evidence="5">
    <location>
        <begin position="231"/>
        <end position="251"/>
    </location>
</feature>
<dbReference type="EMBL" id="JASNJE010000008">
    <property type="protein sequence ID" value="MDK3073184.1"/>
    <property type="molecule type" value="Genomic_DNA"/>
</dbReference>
<dbReference type="InterPro" id="IPR050638">
    <property type="entry name" value="AA-Vitamin_Transporters"/>
</dbReference>
<feature type="transmembrane region" description="Helical" evidence="5">
    <location>
        <begin position="169"/>
        <end position="191"/>
    </location>
</feature>
<keyword evidence="9" id="KW-1185">Reference proteome</keyword>
<feature type="chain" id="PRO_5046705329" evidence="6">
    <location>
        <begin position="16"/>
        <end position="284"/>
    </location>
</feature>
<feature type="transmembrane region" description="Helical" evidence="5">
    <location>
        <begin position="203"/>
        <end position="224"/>
    </location>
</feature>
<dbReference type="PANTHER" id="PTHR32322:SF9">
    <property type="entry name" value="AMINO-ACID METABOLITE EFFLUX PUMP-RELATED"/>
    <property type="match status" value="1"/>
</dbReference>
<keyword evidence="3 5" id="KW-1133">Transmembrane helix</keyword>
<name>A0ABT7FED6_9RHOB</name>
<accession>A0ABT7FED6</accession>
<keyword evidence="2 5" id="KW-0812">Transmembrane</keyword>
<organism evidence="8 9">
    <name type="scientific">Sedimentitalea xiamensis</name>
    <dbReference type="NCBI Taxonomy" id="3050037"/>
    <lineage>
        <taxon>Bacteria</taxon>
        <taxon>Pseudomonadati</taxon>
        <taxon>Pseudomonadota</taxon>
        <taxon>Alphaproteobacteria</taxon>
        <taxon>Rhodobacterales</taxon>
        <taxon>Paracoccaceae</taxon>
        <taxon>Sedimentitalea</taxon>
    </lineage>
</organism>
<evidence type="ECO:0000256" key="4">
    <source>
        <dbReference type="ARBA" id="ARBA00023136"/>
    </source>
</evidence>
<keyword evidence="4 5" id="KW-0472">Membrane</keyword>
<feature type="transmembrane region" description="Helical" evidence="5">
    <location>
        <begin position="119"/>
        <end position="138"/>
    </location>
</feature>
<sequence length="284" mass="28940">MRLIFLTLLTMTAFAANSILNRMAVDSSAIDPASFAMLRVASGAVMLSGLTLARRKTLPLRVPGRLKGAVSLVTYMVGFSAAYLTLDAGLGALVLFGVVQISIFGLAAVRGAPPSARQVLGAGIAFAGLAWVLWPAGAVRVDPVGVLCMVLAGAGWAYYTLAGRSEPDALAGTAANFCVAVPLVALAYAVFPAEPVLTGDGVMLAVLSGAVTSGLGYALWYAVVPRFSPSMAAIVQLLVPVIAMAAGVILLGEYASVRLILGAVLVLGGIALAVRRPARTAGVN</sequence>
<feature type="signal peptide" evidence="6">
    <location>
        <begin position="1"/>
        <end position="15"/>
    </location>
</feature>
<evidence type="ECO:0000256" key="5">
    <source>
        <dbReference type="SAM" id="Phobius"/>
    </source>
</evidence>
<evidence type="ECO:0000313" key="9">
    <source>
        <dbReference type="Proteomes" id="UP001227126"/>
    </source>
</evidence>
<protein>
    <submittedName>
        <fullName evidence="8">DMT family transporter</fullName>
    </submittedName>
</protein>